<reference evidence="3 4" key="1">
    <citation type="submission" date="2020-04" db="EMBL/GenBank/DDBJ databases">
        <authorList>
            <person name="Yin C."/>
        </authorList>
    </citation>
    <scope>NUCLEOTIDE SEQUENCE [LARGE SCALE GENOMIC DNA]</scope>
    <source>
        <strain evidence="3 4">Ae27</strain>
    </source>
</reference>
<evidence type="ECO:0000313" key="4">
    <source>
        <dbReference type="Proteomes" id="UP000570474"/>
    </source>
</evidence>
<evidence type="ECO:0000256" key="1">
    <source>
        <dbReference type="SAM" id="MobiDB-lite"/>
    </source>
</evidence>
<keyword evidence="2" id="KW-0732">Signal</keyword>
<dbReference type="Proteomes" id="UP000570474">
    <property type="component" value="Unassembled WGS sequence"/>
</dbReference>
<proteinExistence type="predicted"/>
<dbReference type="EMBL" id="JABAIA010000002">
    <property type="protein sequence ID" value="NLR65753.1"/>
    <property type="molecule type" value="Genomic_DNA"/>
</dbReference>
<feature type="chain" id="PRO_5032271595" evidence="2">
    <location>
        <begin position="21"/>
        <end position="132"/>
    </location>
</feature>
<gene>
    <name evidence="3" type="ORF">HGH92_15680</name>
</gene>
<accession>A0A847RRQ0</accession>
<comment type="caution">
    <text evidence="3">The sequence shown here is derived from an EMBL/GenBank/DDBJ whole genome shotgun (WGS) entry which is preliminary data.</text>
</comment>
<protein>
    <submittedName>
        <fullName evidence="3">Uncharacterized protein</fullName>
    </submittedName>
</protein>
<feature type="compositionally biased region" description="Polar residues" evidence="1">
    <location>
        <begin position="122"/>
        <end position="132"/>
    </location>
</feature>
<feature type="region of interest" description="Disordered" evidence="1">
    <location>
        <begin position="74"/>
        <end position="132"/>
    </location>
</feature>
<sequence length="132" mass="14111">MKLSIFLLLLLAGIAIQATAQNKTRDVLFPSFQKDFSKFQSPASDKNVKESQFRGRSTKELIFNDYKPAMPRGSARMAAPAAAKKAAIPSDINSETAAAAHQSSAPPAAPFKIPDQGGEPKNNGSTPLKNKP</sequence>
<feature type="compositionally biased region" description="Low complexity" evidence="1">
    <location>
        <begin position="97"/>
        <end position="106"/>
    </location>
</feature>
<evidence type="ECO:0000313" key="3">
    <source>
        <dbReference type="EMBL" id="NLR65753.1"/>
    </source>
</evidence>
<evidence type="ECO:0000256" key="2">
    <source>
        <dbReference type="SAM" id="SignalP"/>
    </source>
</evidence>
<feature type="compositionally biased region" description="Low complexity" evidence="1">
    <location>
        <begin position="74"/>
        <end position="90"/>
    </location>
</feature>
<keyword evidence="4" id="KW-1185">Reference proteome</keyword>
<feature type="signal peptide" evidence="2">
    <location>
        <begin position="1"/>
        <end position="20"/>
    </location>
</feature>
<organism evidence="3 4">
    <name type="scientific">Chitinophaga varians</name>
    <dbReference type="NCBI Taxonomy" id="2202339"/>
    <lineage>
        <taxon>Bacteria</taxon>
        <taxon>Pseudomonadati</taxon>
        <taxon>Bacteroidota</taxon>
        <taxon>Chitinophagia</taxon>
        <taxon>Chitinophagales</taxon>
        <taxon>Chitinophagaceae</taxon>
        <taxon>Chitinophaga</taxon>
    </lineage>
</organism>
<name>A0A847RRQ0_9BACT</name>
<dbReference type="AlphaFoldDB" id="A0A847RRQ0"/>
<dbReference type="RefSeq" id="WP_168871740.1">
    <property type="nucleotide sequence ID" value="NZ_JABAIA010000002.1"/>
</dbReference>